<organism evidence="3 4">
    <name type="scientific">Rubrivivax albus</name>
    <dbReference type="NCBI Taxonomy" id="2499835"/>
    <lineage>
        <taxon>Bacteria</taxon>
        <taxon>Pseudomonadati</taxon>
        <taxon>Pseudomonadota</taxon>
        <taxon>Betaproteobacteria</taxon>
        <taxon>Burkholderiales</taxon>
        <taxon>Sphaerotilaceae</taxon>
        <taxon>Rubrivivax</taxon>
    </lineage>
</organism>
<dbReference type="AlphaFoldDB" id="A0A3S2X2H7"/>
<dbReference type="Gene3D" id="2.60.120.620">
    <property type="entry name" value="q2cbj1_9rhob like domain"/>
    <property type="match status" value="1"/>
</dbReference>
<dbReference type="Pfam" id="PF05721">
    <property type="entry name" value="PhyH"/>
    <property type="match status" value="1"/>
</dbReference>
<sequence>MLSPDQVQAYHRDGFLTLPRFLAPDVVAATHERVWSIVDACPPPGGQAAVFSSAERALTTDAELFASARDVRCFFEAEALDAAGRLTRPLRQAVNKIGHSLHDRDPFFDRLFRDPRLAAIAAAIGLADPLLWQSQVIFKPPGIGGAVRWHQDASFFFTTPQTVTTFWWALDDATRDNGCLWVQPGGHRGPLRERFVRDGARMVRQALDDTPWPAEAECWPLEVGAGTLVVFHGLLPHGSAANRSAAPRMACTLHVTDGRARYAGENWLQGEAGDPIRGFVHASARTDHAFVRR</sequence>
<keyword evidence="3" id="KW-0223">Dioxygenase</keyword>
<evidence type="ECO:0000313" key="4">
    <source>
        <dbReference type="Proteomes" id="UP000288178"/>
    </source>
</evidence>
<dbReference type="GO" id="GO:0016706">
    <property type="term" value="F:2-oxoglutarate-dependent dioxygenase activity"/>
    <property type="evidence" value="ECO:0007669"/>
    <property type="project" value="UniProtKB-ARBA"/>
</dbReference>
<dbReference type="EMBL" id="SACT01000002">
    <property type="protein sequence ID" value="RVT52590.1"/>
    <property type="molecule type" value="Genomic_DNA"/>
</dbReference>
<dbReference type="InterPro" id="IPR008775">
    <property type="entry name" value="Phytyl_CoA_dOase-like"/>
</dbReference>
<dbReference type="RefSeq" id="WP_128197963.1">
    <property type="nucleotide sequence ID" value="NZ_SACT01000002.1"/>
</dbReference>
<dbReference type="OrthoDB" id="9791262at2"/>
<keyword evidence="3" id="KW-0560">Oxidoreductase</keyword>
<evidence type="ECO:0000313" key="3">
    <source>
        <dbReference type="EMBL" id="RVT52590.1"/>
    </source>
</evidence>
<name>A0A3S2X2H7_9BURK</name>
<keyword evidence="4" id="KW-1185">Reference proteome</keyword>
<dbReference type="PANTHER" id="PTHR20883:SF15">
    <property type="entry name" value="PHYTANOYL-COA DIOXYGENASE DOMAIN-CONTAINING PROTEIN 1"/>
    <property type="match status" value="1"/>
</dbReference>
<dbReference type="SUPFAM" id="SSF51197">
    <property type="entry name" value="Clavaminate synthase-like"/>
    <property type="match status" value="1"/>
</dbReference>
<comment type="caution">
    <text evidence="3">The sequence shown here is derived from an EMBL/GenBank/DDBJ whole genome shotgun (WGS) entry which is preliminary data.</text>
</comment>
<dbReference type="GO" id="GO:0005506">
    <property type="term" value="F:iron ion binding"/>
    <property type="evidence" value="ECO:0007669"/>
    <property type="project" value="UniProtKB-ARBA"/>
</dbReference>
<evidence type="ECO:0000256" key="1">
    <source>
        <dbReference type="ARBA" id="ARBA00022723"/>
    </source>
</evidence>
<keyword evidence="2" id="KW-0408">Iron</keyword>
<keyword evidence="1" id="KW-0479">Metal-binding</keyword>
<gene>
    <name evidence="3" type="ORF">ENE75_09175</name>
</gene>
<evidence type="ECO:0000256" key="2">
    <source>
        <dbReference type="ARBA" id="ARBA00023004"/>
    </source>
</evidence>
<reference evidence="3 4" key="1">
    <citation type="submission" date="2019-01" db="EMBL/GenBank/DDBJ databases">
        <authorList>
            <person name="Chen W.-M."/>
        </authorList>
    </citation>
    <scope>NUCLEOTIDE SEQUENCE [LARGE SCALE GENOMIC DNA]</scope>
    <source>
        <strain evidence="3 4">ICH-3</strain>
    </source>
</reference>
<protein>
    <submittedName>
        <fullName evidence="3">Phytanoyl-CoA dioxygenase family protein</fullName>
    </submittedName>
</protein>
<accession>A0A3S2X2H7</accession>
<proteinExistence type="predicted"/>
<dbReference type="Proteomes" id="UP000288178">
    <property type="component" value="Unassembled WGS sequence"/>
</dbReference>
<dbReference type="PANTHER" id="PTHR20883">
    <property type="entry name" value="PHYTANOYL-COA DIOXYGENASE DOMAIN CONTAINING 1"/>
    <property type="match status" value="1"/>
</dbReference>